<dbReference type="PANTHER" id="PTHR23349:SF97">
    <property type="entry name" value="BHLH DOMAIN-CONTAINING PROTEIN"/>
    <property type="match status" value="1"/>
</dbReference>
<dbReference type="GO" id="GO:0000977">
    <property type="term" value="F:RNA polymerase II transcription regulatory region sequence-specific DNA binding"/>
    <property type="evidence" value="ECO:0007669"/>
    <property type="project" value="TreeGrafter"/>
</dbReference>
<dbReference type="PANTHER" id="PTHR23349">
    <property type="entry name" value="BASIC HELIX-LOOP-HELIX TRANSCRIPTION FACTOR, TWIST"/>
    <property type="match status" value="1"/>
</dbReference>
<keyword evidence="1" id="KW-0805">Transcription regulation</keyword>
<feature type="domain" description="BHLH" evidence="6">
    <location>
        <begin position="180"/>
        <end position="232"/>
    </location>
</feature>
<evidence type="ECO:0000256" key="4">
    <source>
        <dbReference type="ARBA" id="ARBA00023242"/>
    </source>
</evidence>
<keyword evidence="2" id="KW-0238">DNA-binding</keyword>
<organism evidence="7 8">
    <name type="scientific">Petrolisthes cinctipes</name>
    <name type="common">Flat porcelain crab</name>
    <dbReference type="NCBI Taxonomy" id="88211"/>
    <lineage>
        <taxon>Eukaryota</taxon>
        <taxon>Metazoa</taxon>
        <taxon>Ecdysozoa</taxon>
        <taxon>Arthropoda</taxon>
        <taxon>Crustacea</taxon>
        <taxon>Multicrustacea</taxon>
        <taxon>Malacostraca</taxon>
        <taxon>Eumalacostraca</taxon>
        <taxon>Eucarida</taxon>
        <taxon>Decapoda</taxon>
        <taxon>Pleocyemata</taxon>
        <taxon>Anomura</taxon>
        <taxon>Galatheoidea</taxon>
        <taxon>Porcellanidae</taxon>
        <taxon>Petrolisthes</taxon>
    </lineage>
</organism>
<comment type="caution">
    <text evidence="7">The sequence shown here is derived from an EMBL/GenBank/DDBJ whole genome shotgun (WGS) entry which is preliminary data.</text>
</comment>
<keyword evidence="8" id="KW-1185">Reference proteome</keyword>
<dbReference type="GO" id="GO:0046983">
    <property type="term" value="F:protein dimerization activity"/>
    <property type="evidence" value="ECO:0007669"/>
    <property type="project" value="InterPro"/>
</dbReference>
<sequence length="318" mass="35002">MAEALVGSAAPVPRQVACGQVTPASQVNQPYAEFFTSLPQSHTPPAPYTHAYPHHAQQQQQQQAGRGESPPTSAATCLSHLGQLANAPPGHLPTPDYHPPFTAQVAVAASTAPTITSNSNSSTSGANRQASMQQQAAYCEDEELPSCAFAHPHLHGLPFLVHGEEGEDEYYPTGSPYRVQRHAANIRERKRMLSSINSAFEELRTHVPTFPYEKRLSKIDTLRLAIAYIALLRELLTSDLDPVTHIEKGLRGELPSDQCLHWNTSGTTGYFFFWDPYKRQSPPPLPPSSSPRKVTYTAYTGYTTDDLKTKIFSEYSTK</sequence>
<keyword evidence="4" id="KW-0539">Nucleus</keyword>
<dbReference type="SUPFAM" id="SSF47459">
    <property type="entry name" value="HLH, helix-loop-helix DNA-binding domain"/>
    <property type="match status" value="1"/>
</dbReference>
<keyword evidence="3" id="KW-0804">Transcription</keyword>
<dbReference type="PROSITE" id="PS50888">
    <property type="entry name" value="BHLH"/>
    <property type="match status" value="1"/>
</dbReference>
<protein>
    <recommendedName>
        <fullName evidence="6">BHLH domain-containing protein</fullName>
    </recommendedName>
</protein>
<name>A0AAE1EUI7_PETCI</name>
<dbReference type="InterPro" id="IPR036638">
    <property type="entry name" value="HLH_DNA-bd_sf"/>
</dbReference>
<reference evidence="7" key="1">
    <citation type="submission" date="2023-10" db="EMBL/GenBank/DDBJ databases">
        <title>Genome assemblies of two species of porcelain crab, Petrolisthes cinctipes and Petrolisthes manimaculis (Anomura: Porcellanidae).</title>
        <authorList>
            <person name="Angst P."/>
        </authorList>
    </citation>
    <scope>NUCLEOTIDE SEQUENCE</scope>
    <source>
        <strain evidence="7">PB745_01</strain>
        <tissue evidence="7">Gill</tissue>
    </source>
</reference>
<gene>
    <name evidence="7" type="ORF">Pcinc_032220</name>
</gene>
<dbReference type="SMART" id="SM00353">
    <property type="entry name" value="HLH"/>
    <property type="match status" value="1"/>
</dbReference>
<dbReference type="AlphaFoldDB" id="A0AAE1EUI7"/>
<dbReference type="Pfam" id="PF00010">
    <property type="entry name" value="HLH"/>
    <property type="match status" value="1"/>
</dbReference>
<dbReference type="Gene3D" id="4.10.280.10">
    <property type="entry name" value="Helix-loop-helix DNA-binding domain"/>
    <property type="match status" value="1"/>
</dbReference>
<evidence type="ECO:0000313" key="7">
    <source>
        <dbReference type="EMBL" id="KAK3861855.1"/>
    </source>
</evidence>
<proteinExistence type="predicted"/>
<dbReference type="CDD" id="cd11416">
    <property type="entry name" value="bHLH_TS_ceHLH13_like"/>
    <property type="match status" value="1"/>
</dbReference>
<evidence type="ECO:0000313" key="8">
    <source>
        <dbReference type="Proteomes" id="UP001286313"/>
    </source>
</evidence>
<dbReference type="GO" id="GO:0000981">
    <property type="term" value="F:DNA-binding transcription factor activity, RNA polymerase II-specific"/>
    <property type="evidence" value="ECO:0007669"/>
    <property type="project" value="TreeGrafter"/>
</dbReference>
<feature type="compositionally biased region" description="Low complexity" evidence="5">
    <location>
        <begin position="48"/>
        <end position="63"/>
    </location>
</feature>
<dbReference type="FunFam" id="4.10.280.10:FF:000035">
    <property type="entry name" value="Pancreas-specific transcription factor 1a"/>
    <property type="match status" value="1"/>
</dbReference>
<evidence type="ECO:0000256" key="5">
    <source>
        <dbReference type="SAM" id="MobiDB-lite"/>
    </source>
</evidence>
<evidence type="ECO:0000256" key="3">
    <source>
        <dbReference type="ARBA" id="ARBA00023163"/>
    </source>
</evidence>
<dbReference type="EMBL" id="JAWQEG010004388">
    <property type="protein sequence ID" value="KAK3861855.1"/>
    <property type="molecule type" value="Genomic_DNA"/>
</dbReference>
<dbReference type="GO" id="GO:0032502">
    <property type="term" value="P:developmental process"/>
    <property type="evidence" value="ECO:0007669"/>
    <property type="project" value="TreeGrafter"/>
</dbReference>
<evidence type="ECO:0000256" key="2">
    <source>
        <dbReference type="ARBA" id="ARBA00023125"/>
    </source>
</evidence>
<dbReference type="Proteomes" id="UP001286313">
    <property type="component" value="Unassembled WGS sequence"/>
</dbReference>
<dbReference type="InterPro" id="IPR011598">
    <property type="entry name" value="bHLH_dom"/>
</dbReference>
<evidence type="ECO:0000259" key="6">
    <source>
        <dbReference type="PROSITE" id="PS50888"/>
    </source>
</evidence>
<evidence type="ECO:0000256" key="1">
    <source>
        <dbReference type="ARBA" id="ARBA00023015"/>
    </source>
</evidence>
<feature type="region of interest" description="Disordered" evidence="5">
    <location>
        <begin position="37"/>
        <end position="75"/>
    </location>
</feature>
<accession>A0AAE1EUI7</accession>
<dbReference type="InterPro" id="IPR050283">
    <property type="entry name" value="E-box_TF_Regulators"/>
</dbReference>